<proteinExistence type="inferred from homology"/>
<reference evidence="5 6" key="1">
    <citation type="submission" date="2018-01" db="EMBL/GenBank/DDBJ databases">
        <title>Whole genome sequencing of Histamine producing bacteria.</title>
        <authorList>
            <person name="Butler K."/>
        </authorList>
    </citation>
    <scope>NUCLEOTIDE SEQUENCE [LARGE SCALE GENOMIC DNA]</scope>
    <source>
        <strain evidence="5 6">A1-4</strain>
    </source>
</reference>
<evidence type="ECO:0000256" key="2">
    <source>
        <dbReference type="ARBA" id="ARBA00009272"/>
    </source>
</evidence>
<dbReference type="GO" id="GO:0009425">
    <property type="term" value="C:bacterial-type flagellum basal body"/>
    <property type="evidence" value="ECO:0007669"/>
    <property type="project" value="UniProtKB-SubCell"/>
</dbReference>
<dbReference type="PANTHER" id="PTHR34653">
    <property type="match status" value="1"/>
</dbReference>
<evidence type="ECO:0000256" key="4">
    <source>
        <dbReference type="ARBA" id="ARBA00023143"/>
    </source>
</evidence>
<dbReference type="PANTHER" id="PTHR34653:SF1">
    <property type="entry name" value="FLAGELLAR HOOK-BASAL BODY COMPLEX PROTEIN FLIE"/>
    <property type="match status" value="1"/>
</dbReference>
<comment type="caution">
    <text evidence="5">The sequence shown here is derived from an EMBL/GenBank/DDBJ whole genome shotgun (WGS) entry which is preliminary data.</text>
</comment>
<accession>A0AAX0YSI2</accession>
<evidence type="ECO:0000313" key="6">
    <source>
        <dbReference type="Proteomes" id="UP000240728"/>
    </source>
</evidence>
<dbReference type="Pfam" id="PF02049">
    <property type="entry name" value="FliE"/>
    <property type="match status" value="1"/>
</dbReference>
<dbReference type="EMBL" id="PYOZ01000030">
    <property type="protein sequence ID" value="PSX38921.1"/>
    <property type="molecule type" value="Genomic_DNA"/>
</dbReference>
<dbReference type="GO" id="GO:0005198">
    <property type="term" value="F:structural molecule activity"/>
    <property type="evidence" value="ECO:0007669"/>
    <property type="project" value="InterPro"/>
</dbReference>
<sequence>MSIMEITNASMLMTMDRLATEASRSNNHENRFDHGQDNAFINTINKLDESQKVALQAKKDVIEHKPNVSVADMLLKSSEAQISMATAIEIRNKMLEAYTSLSNMPI</sequence>
<comment type="subcellular location">
    <subcellularLocation>
        <location evidence="1">Bacterial flagellum basal body</location>
    </subcellularLocation>
</comment>
<dbReference type="AlphaFoldDB" id="A0AAX0YSI2"/>
<keyword evidence="6" id="KW-1185">Reference proteome</keyword>
<dbReference type="RefSeq" id="WP_080888889.1">
    <property type="nucleotide sequence ID" value="NZ_PYNH01000024.1"/>
</dbReference>
<dbReference type="GO" id="GO:0003774">
    <property type="term" value="F:cytoskeletal motor activity"/>
    <property type="evidence" value="ECO:0007669"/>
    <property type="project" value="InterPro"/>
</dbReference>
<evidence type="ECO:0000313" key="5">
    <source>
        <dbReference type="EMBL" id="PSX38921.1"/>
    </source>
</evidence>
<organism evidence="5 6">
    <name type="scientific">Photobacterium kishitanii</name>
    <dbReference type="NCBI Taxonomy" id="318456"/>
    <lineage>
        <taxon>Bacteria</taxon>
        <taxon>Pseudomonadati</taxon>
        <taxon>Pseudomonadota</taxon>
        <taxon>Gammaproteobacteria</taxon>
        <taxon>Vibrionales</taxon>
        <taxon>Vibrionaceae</taxon>
        <taxon>Photobacterium</taxon>
    </lineage>
</organism>
<evidence type="ECO:0000256" key="1">
    <source>
        <dbReference type="ARBA" id="ARBA00004117"/>
    </source>
</evidence>
<dbReference type="GO" id="GO:0071973">
    <property type="term" value="P:bacterial-type flagellum-dependent cell motility"/>
    <property type="evidence" value="ECO:0007669"/>
    <property type="project" value="InterPro"/>
</dbReference>
<evidence type="ECO:0000256" key="3">
    <source>
        <dbReference type="ARBA" id="ARBA00018024"/>
    </source>
</evidence>
<dbReference type="InterPro" id="IPR001624">
    <property type="entry name" value="FliE"/>
</dbReference>
<name>A0AAX0YSI2_9GAMM</name>
<dbReference type="Proteomes" id="UP000240728">
    <property type="component" value="Unassembled WGS sequence"/>
</dbReference>
<protein>
    <recommendedName>
        <fullName evidence="3">Flagellar hook-basal body complex protein FliE</fullName>
    </recommendedName>
</protein>
<keyword evidence="4" id="KW-0975">Bacterial flagellum</keyword>
<gene>
    <name evidence="5" type="ORF">C0W53_22200</name>
</gene>
<comment type="similarity">
    <text evidence="2">Belongs to the FliE family.</text>
</comment>